<organism evidence="3 4">
    <name type="scientific">Lentzea flava</name>
    <dbReference type="NCBI Taxonomy" id="103732"/>
    <lineage>
        <taxon>Bacteria</taxon>
        <taxon>Bacillati</taxon>
        <taxon>Actinomycetota</taxon>
        <taxon>Actinomycetes</taxon>
        <taxon>Pseudonocardiales</taxon>
        <taxon>Pseudonocardiaceae</taxon>
        <taxon>Lentzea</taxon>
    </lineage>
</organism>
<dbReference type="Pfam" id="PF16169">
    <property type="entry name" value="DUF4872"/>
    <property type="match status" value="1"/>
</dbReference>
<feature type="domain" description="DUF4872" evidence="2">
    <location>
        <begin position="162"/>
        <end position="330"/>
    </location>
</feature>
<evidence type="ECO:0000313" key="4">
    <source>
        <dbReference type="Proteomes" id="UP000649573"/>
    </source>
</evidence>
<evidence type="ECO:0000259" key="2">
    <source>
        <dbReference type="Pfam" id="PF16169"/>
    </source>
</evidence>
<name>A0ABQ2UAB0_9PSEU</name>
<evidence type="ECO:0000313" key="3">
    <source>
        <dbReference type="EMBL" id="GGU16422.1"/>
    </source>
</evidence>
<proteinExistence type="predicted"/>
<evidence type="ECO:0000259" key="1">
    <source>
        <dbReference type="Pfam" id="PF14399"/>
    </source>
</evidence>
<gene>
    <name evidence="3" type="ORF">GCM10010178_05110</name>
</gene>
<comment type="caution">
    <text evidence="3">The sequence shown here is derived from an EMBL/GenBank/DDBJ whole genome shotgun (WGS) entry which is preliminary data.</text>
</comment>
<sequence length="343" mass="37159">MRGSTLMTVILENVSFPAGVHCETTALGALLRHEGVELSEPMLFGLGEGLGFVYWDAKNLDFPFLGGRSKPAAITRTVADRLGLTLQVQETASPRKAWQNVTTALAAGRPVGLQLDSYHLEYFTTKVHFGGHFVAMYGYDDTLAYLVDTAQQGGTVTTSLASLERARAERGPMTARNLSYTITGPVTLDLGDAVRKSIVGNADTFLNPPIANLGHRGIGKAARQITRWLDRSGAPSRDLPLAATLMERGGTGGSLFRTMYRDFLAEATTIVDDDNLRRGHELYADIAPLWTEVAHHVTAAGETGDPEHLTRASAILTELADSERHAMQVLSGIRIGRDRESRA</sequence>
<dbReference type="InterPro" id="IPR032369">
    <property type="entry name" value="DUF4872"/>
</dbReference>
<dbReference type="EMBL" id="BMRE01000001">
    <property type="protein sequence ID" value="GGU16422.1"/>
    <property type="molecule type" value="Genomic_DNA"/>
</dbReference>
<reference evidence="4" key="1">
    <citation type="journal article" date="2019" name="Int. J. Syst. Evol. Microbiol.">
        <title>The Global Catalogue of Microorganisms (GCM) 10K type strain sequencing project: providing services to taxonomists for standard genome sequencing and annotation.</title>
        <authorList>
            <consortium name="The Broad Institute Genomics Platform"/>
            <consortium name="The Broad Institute Genome Sequencing Center for Infectious Disease"/>
            <person name="Wu L."/>
            <person name="Ma J."/>
        </authorList>
    </citation>
    <scope>NUCLEOTIDE SEQUENCE [LARGE SCALE GENOMIC DNA]</scope>
    <source>
        <strain evidence="4">JCM 3296</strain>
    </source>
</reference>
<feature type="domain" description="Butirosin biosynthesis protein H N-terminal" evidence="1">
    <location>
        <begin position="21"/>
        <end position="149"/>
    </location>
</feature>
<dbReference type="InterPro" id="IPR026935">
    <property type="entry name" value="BtrH_N"/>
</dbReference>
<dbReference type="Proteomes" id="UP000649573">
    <property type="component" value="Unassembled WGS sequence"/>
</dbReference>
<protein>
    <submittedName>
        <fullName evidence="3">Lantibiotic ABC transporter</fullName>
    </submittedName>
</protein>
<dbReference type="Pfam" id="PF14399">
    <property type="entry name" value="BtrH_N"/>
    <property type="match status" value="1"/>
</dbReference>
<accession>A0ABQ2UAB0</accession>
<keyword evidence="4" id="KW-1185">Reference proteome</keyword>